<dbReference type="Proteomes" id="UP000298061">
    <property type="component" value="Unassembled WGS sequence"/>
</dbReference>
<evidence type="ECO:0000313" key="3">
    <source>
        <dbReference type="EMBL" id="TFY82843.1"/>
    </source>
</evidence>
<feature type="compositionally biased region" description="Basic and acidic residues" evidence="1">
    <location>
        <begin position="434"/>
        <end position="443"/>
    </location>
</feature>
<reference evidence="3 4" key="1">
    <citation type="submission" date="2019-02" db="EMBL/GenBank/DDBJ databases">
        <title>Genome sequencing of the rare red list fungi Hericium alpestre (H. flagellum).</title>
        <authorList>
            <person name="Buettner E."/>
            <person name="Kellner H."/>
        </authorList>
    </citation>
    <scope>NUCLEOTIDE SEQUENCE [LARGE SCALE GENOMIC DNA]</scope>
    <source>
        <strain evidence="3 4">DSM 108284</strain>
    </source>
</reference>
<dbReference type="AlphaFoldDB" id="A0A4Z0A939"/>
<dbReference type="InterPro" id="IPR001214">
    <property type="entry name" value="SET_dom"/>
</dbReference>
<dbReference type="InterPro" id="IPR046341">
    <property type="entry name" value="SET_dom_sf"/>
</dbReference>
<protein>
    <recommendedName>
        <fullName evidence="2">SET domain-containing protein</fullName>
    </recommendedName>
</protein>
<dbReference type="OrthoDB" id="5945798at2759"/>
<accession>A0A4Z0A939</accession>
<gene>
    <name evidence="3" type="ORF">EWM64_g1166</name>
</gene>
<dbReference type="InterPro" id="IPR053185">
    <property type="entry name" value="SET_domain_protein"/>
</dbReference>
<comment type="caution">
    <text evidence="3">The sequence shown here is derived from an EMBL/GenBank/DDBJ whole genome shotgun (WGS) entry which is preliminary data.</text>
</comment>
<name>A0A4Z0A939_9AGAM</name>
<dbReference type="PANTHER" id="PTHR47332:SF4">
    <property type="entry name" value="SET DOMAIN-CONTAINING PROTEIN 5"/>
    <property type="match status" value="1"/>
</dbReference>
<dbReference type="EMBL" id="SFCI01000074">
    <property type="protein sequence ID" value="TFY82843.1"/>
    <property type="molecule type" value="Genomic_DNA"/>
</dbReference>
<feature type="compositionally biased region" description="Basic residues" evidence="1">
    <location>
        <begin position="447"/>
        <end position="457"/>
    </location>
</feature>
<proteinExistence type="predicted"/>
<evidence type="ECO:0000256" key="1">
    <source>
        <dbReference type="SAM" id="MobiDB-lite"/>
    </source>
</evidence>
<dbReference type="PROSITE" id="PS50280">
    <property type="entry name" value="SET"/>
    <property type="match status" value="1"/>
</dbReference>
<organism evidence="3 4">
    <name type="scientific">Hericium alpestre</name>
    <dbReference type="NCBI Taxonomy" id="135208"/>
    <lineage>
        <taxon>Eukaryota</taxon>
        <taxon>Fungi</taxon>
        <taxon>Dikarya</taxon>
        <taxon>Basidiomycota</taxon>
        <taxon>Agaricomycotina</taxon>
        <taxon>Agaricomycetes</taxon>
        <taxon>Russulales</taxon>
        <taxon>Hericiaceae</taxon>
        <taxon>Hericium</taxon>
    </lineage>
</organism>
<dbReference type="SUPFAM" id="SSF82199">
    <property type="entry name" value="SET domain"/>
    <property type="match status" value="1"/>
</dbReference>
<feature type="domain" description="SET" evidence="2">
    <location>
        <begin position="120"/>
        <end position="305"/>
    </location>
</feature>
<dbReference type="CDD" id="cd20071">
    <property type="entry name" value="SET_SMYD"/>
    <property type="match status" value="1"/>
</dbReference>
<dbReference type="Gene3D" id="2.170.270.10">
    <property type="entry name" value="SET domain"/>
    <property type="match status" value="1"/>
</dbReference>
<evidence type="ECO:0000313" key="4">
    <source>
        <dbReference type="Proteomes" id="UP000298061"/>
    </source>
</evidence>
<evidence type="ECO:0000259" key="2">
    <source>
        <dbReference type="PROSITE" id="PS50280"/>
    </source>
</evidence>
<dbReference type="PANTHER" id="PTHR47332">
    <property type="entry name" value="SET DOMAIN-CONTAINING PROTEIN 5"/>
    <property type="match status" value="1"/>
</dbReference>
<feature type="region of interest" description="Disordered" evidence="1">
    <location>
        <begin position="429"/>
        <end position="457"/>
    </location>
</feature>
<dbReference type="STRING" id="135208.A0A4Z0A939"/>
<dbReference type="Pfam" id="PF00856">
    <property type="entry name" value="SET"/>
    <property type="match status" value="1"/>
</dbReference>
<sequence>MASDHVTVCHQCYAFATAGPAEFALQGKECQKKHWKAHKPFCRGGSLSHELVSAFAKQTGINAVPQDASMPVQDTGPLGARGIVITCLPPAPGQDIPGGSTDCALASGLKERILALPGFPRPVPSPSSPAHRIAHVPGAGLGMFATRCLVAGELVFAERPIIIMPQGMLPLSFKADKQSVGSAEYKRKVLKDAEDMVGMLISRSLPDRARAYLNLGNAGTFEGAGPLMGILQTNSWAITAEELKEAVPETLEDDPLVKLAGVCDTLSRINHSPNSMVTFDLKSFSFVLCVLRDIDAGTPITVSYVHNIGIMSAAERQRDLGPYAFKCTCMSCVSPAISDLRRKEIADTPIKPHKLVGPWLYNAHLPDDYLTQPSLRVLRLVTEEGLEFADAYMQHLVQLASAYVALGDRKNYLWAHERIMQQVDANPRNGYGADKSKFPENPETHGLWRRRVKAKAS</sequence>
<keyword evidence="4" id="KW-1185">Reference proteome</keyword>